<evidence type="ECO:0000256" key="2">
    <source>
        <dbReference type="ARBA" id="ARBA00022448"/>
    </source>
</evidence>
<keyword evidence="3" id="KW-0547">Nucleotide-binding</keyword>
<evidence type="ECO:0000313" key="7">
    <source>
        <dbReference type="Proteomes" id="UP001596233"/>
    </source>
</evidence>
<dbReference type="PANTHER" id="PTHR42711">
    <property type="entry name" value="ABC TRANSPORTER ATP-BINDING PROTEIN"/>
    <property type="match status" value="1"/>
</dbReference>
<dbReference type="CDD" id="cd03230">
    <property type="entry name" value="ABC_DR_subfamily_A"/>
    <property type="match status" value="1"/>
</dbReference>
<dbReference type="SUPFAM" id="SSF52540">
    <property type="entry name" value="P-loop containing nucleoside triphosphate hydrolases"/>
    <property type="match status" value="1"/>
</dbReference>
<name>A0ABW1V439_9BACL</name>
<dbReference type="PROSITE" id="PS00211">
    <property type="entry name" value="ABC_TRANSPORTER_1"/>
    <property type="match status" value="1"/>
</dbReference>
<dbReference type="EMBL" id="JBHSTE010000002">
    <property type="protein sequence ID" value="MFC6332199.1"/>
    <property type="molecule type" value="Genomic_DNA"/>
</dbReference>
<evidence type="ECO:0000256" key="4">
    <source>
        <dbReference type="ARBA" id="ARBA00022840"/>
    </source>
</evidence>
<evidence type="ECO:0000313" key="6">
    <source>
        <dbReference type="EMBL" id="MFC6332199.1"/>
    </source>
</evidence>
<keyword evidence="7" id="KW-1185">Reference proteome</keyword>
<dbReference type="Gene3D" id="3.40.50.300">
    <property type="entry name" value="P-loop containing nucleotide triphosphate hydrolases"/>
    <property type="match status" value="1"/>
</dbReference>
<accession>A0ABW1V439</accession>
<protein>
    <submittedName>
        <fullName evidence="6">ABC transporter ATP-binding protein</fullName>
    </submittedName>
</protein>
<dbReference type="InterPro" id="IPR003439">
    <property type="entry name" value="ABC_transporter-like_ATP-bd"/>
</dbReference>
<proteinExistence type="inferred from homology"/>
<keyword evidence="4 6" id="KW-0067">ATP-binding</keyword>
<reference evidence="7" key="1">
    <citation type="journal article" date="2019" name="Int. J. Syst. Evol. Microbiol.">
        <title>The Global Catalogue of Microorganisms (GCM) 10K type strain sequencing project: providing services to taxonomists for standard genome sequencing and annotation.</title>
        <authorList>
            <consortium name="The Broad Institute Genomics Platform"/>
            <consortium name="The Broad Institute Genome Sequencing Center for Infectious Disease"/>
            <person name="Wu L."/>
            <person name="Ma J."/>
        </authorList>
    </citation>
    <scope>NUCLEOTIDE SEQUENCE [LARGE SCALE GENOMIC DNA]</scope>
    <source>
        <strain evidence="7">PCU 280</strain>
    </source>
</reference>
<dbReference type="InterPro" id="IPR027417">
    <property type="entry name" value="P-loop_NTPase"/>
</dbReference>
<dbReference type="SMART" id="SM00382">
    <property type="entry name" value="AAA"/>
    <property type="match status" value="1"/>
</dbReference>
<dbReference type="RefSeq" id="WP_379232311.1">
    <property type="nucleotide sequence ID" value="NZ_JBHSTE010000002.1"/>
</dbReference>
<keyword evidence="2" id="KW-0813">Transport</keyword>
<evidence type="ECO:0000259" key="5">
    <source>
        <dbReference type="PROSITE" id="PS50893"/>
    </source>
</evidence>
<dbReference type="InterPro" id="IPR003593">
    <property type="entry name" value="AAA+_ATPase"/>
</dbReference>
<comment type="similarity">
    <text evidence="1">Belongs to the ABC transporter superfamily.</text>
</comment>
<dbReference type="InterPro" id="IPR050763">
    <property type="entry name" value="ABC_transporter_ATP-binding"/>
</dbReference>
<sequence>MMMEIKPLMEAQSLSMQYGKREIVKGIDICIERNEIIAMIGPNGAGKTTTLEMLIGLRKPDTGTVYYWDQAYKKKIGVQLQAVPFFPGLSAMENLKLFASFYKLTLTSAEAISCLTRCGIADAAHVEAAKLSGGQQKRLAIAVALIHDPELIFLDEPTAALDPRSRQEIHTLISTLSGSGKTIVFTSHDMDEVAQLATRVILIDAGQVIAQGHPAELCAQHEVDSLTNLYVKLTKGEQYE</sequence>
<dbReference type="InterPro" id="IPR017871">
    <property type="entry name" value="ABC_transporter-like_CS"/>
</dbReference>
<dbReference type="GO" id="GO:0005524">
    <property type="term" value="F:ATP binding"/>
    <property type="evidence" value="ECO:0007669"/>
    <property type="project" value="UniProtKB-KW"/>
</dbReference>
<dbReference type="PROSITE" id="PS50893">
    <property type="entry name" value="ABC_TRANSPORTER_2"/>
    <property type="match status" value="1"/>
</dbReference>
<organism evidence="6 7">
    <name type="scientific">Paenibacillus septentrionalis</name>
    <dbReference type="NCBI Taxonomy" id="429342"/>
    <lineage>
        <taxon>Bacteria</taxon>
        <taxon>Bacillati</taxon>
        <taxon>Bacillota</taxon>
        <taxon>Bacilli</taxon>
        <taxon>Bacillales</taxon>
        <taxon>Paenibacillaceae</taxon>
        <taxon>Paenibacillus</taxon>
    </lineage>
</organism>
<comment type="caution">
    <text evidence="6">The sequence shown here is derived from an EMBL/GenBank/DDBJ whole genome shotgun (WGS) entry which is preliminary data.</text>
</comment>
<dbReference type="PANTHER" id="PTHR42711:SF5">
    <property type="entry name" value="ABC TRANSPORTER ATP-BINDING PROTEIN NATA"/>
    <property type="match status" value="1"/>
</dbReference>
<dbReference type="Proteomes" id="UP001596233">
    <property type="component" value="Unassembled WGS sequence"/>
</dbReference>
<evidence type="ECO:0000256" key="3">
    <source>
        <dbReference type="ARBA" id="ARBA00022741"/>
    </source>
</evidence>
<evidence type="ECO:0000256" key="1">
    <source>
        <dbReference type="ARBA" id="ARBA00005417"/>
    </source>
</evidence>
<dbReference type="Pfam" id="PF00005">
    <property type="entry name" value="ABC_tran"/>
    <property type="match status" value="1"/>
</dbReference>
<gene>
    <name evidence="6" type="ORF">ACFP56_06155</name>
</gene>
<feature type="domain" description="ABC transporter" evidence="5">
    <location>
        <begin position="9"/>
        <end position="230"/>
    </location>
</feature>